<dbReference type="Pfam" id="PF02365">
    <property type="entry name" value="NAM"/>
    <property type="match status" value="1"/>
</dbReference>
<sequence length="538" mass="62822">MDAAVSESPPCVADDNHGGCHGDRRRWPARSSWPPGFRFHPTDEELLLYYLKRKLCRRRCLNLNLIAETDLYKWDPEDLPGQSMLKSRDRQWYFFSRRDKKYLNGPRSNRATVNGYWKVTGKVRNIIWNSRTVGMKKILVFHKGRAPTGQRTDWVMHEYTMDDEELRKCQAYSEESYAICKIYKKSGRGPKVCEQYGAPFMEEEWDDDDDDEDDDSNNPVDENPTNREGVGCQLNEIPSVNSPPVYNQCQDENFSQLSYEAEETEPGQANGIAQEPTQLKRKLNQMEGKVSRLKYEEGNEICEFQKKIESLSKQLQEKADGICELQKKIESEGNEIRRLQKEMGSLRKQLQEKADEMEHLEILNRTLIVREHKSNQELQEARKELINGLQNFINGHSVIGIKRLGELNEKPFRDVCLQKFPSGGWEIKFSELCSLWQENIRDSEWHPFRKISVNGKLQEIIDLSDKKLTELRDEWGEAVCEAVVTALLEINECNPSGRYAVCELWNYKEERRASLKEVIQYILKQLKNLKGNDKHQRE</sequence>
<dbReference type="GO" id="GO:0080188">
    <property type="term" value="P:gene silencing by siRNA-directed DNA methylation"/>
    <property type="evidence" value="ECO:0007669"/>
    <property type="project" value="InterPro"/>
</dbReference>
<evidence type="ECO:0000259" key="7">
    <source>
        <dbReference type="PROSITE" id="PS51005"/>
    </source>
</evidence>
<dbReference type="AlphaFoldDB" id="A0A1U7YS02"/>
<keyword evidence="4" id="KW-0539">Nucleus</keyword>
<dbReference type="PANTHER" id="PTHR21596">
    <property type="entry name" value="RIBONUCLEASE P SUBUNIT P38"/>
    <property type="match status" value="1"/>
</dbReference>
<dbReference type="InterPro" id="IPR045177">
    <property type="entry name" value="FDM1-5/IDN2"/>
</dbReference>
<reference evidence="9" key="1">
    <citation type="submission" date="2025-08" db="UniProtKB">
        <authorList>
            <consortium name="RefSeq"/>
        </authorList>
    </citation>
    <scope>IDENTIFICATION</scope>
</reference>
<dbReference type="OMA" id="NIRDSEW"/>
<dbReference type="InterPro" id="IPR036093">
    <property type="entry name" value="NAC_dom_sf"/>
</dbReference>
<protein>
    <submittedName>
        <fullName evidence="9">NAC domain-containing protein 26-like</fullName>
    </submittedName>
</protein>
<dbReference type="GeneID" id="104586315"/>
<feature type="region of interest" description="Disordered" evidence="6">
    <location>
        <begin position="1"/>
        <end position="24"/>
    </location>
</feature>
<dbReference type="SUPFAM" id="SSF101941">
    <property type="entry name" value="NAC domain"/>
    <property type="match status" value="1"/>
</dbReference>
<dbReference type="Gene3D" id="2.170.150.80">
    <property type="entry name" value="NAC domain"/>
    <property type="match status" value="1"/>
</dbReference>
<dbReference type="InParanoid" id="A0A1U7YS02"/>
<dbReference type="eggNOG" id="ENOG502QT9T">
    <property type="taxonomic scope" value="Eukaryota"/>
</dbReference>
<feature type="compositionally biased region" description="Acidic residues" evidence="6">
    <location>
        <begin position="203"/>
        <end position="216"/>
    </location>
</feature>
<evidence type="ECO:0000256" key="5">
    <source>
        <dbReference type="SAM" id="Coils"/>
    </source>
</evidence>
<dbReference type="Pfam" id="PF03469">
    <property type="entry name" value="XH"/>
    <property type="match status" value="1"/>
</dbReference>
<dbReference type="InterPro" id="IPR003441">
    <property type="entry name" value="NAC-dom"/>
</dbReference>
<evidence type="ECO:0000313" key="9">
    <source>
        <dbReference type="RefSeq" id="XP_010241796.1"/>
    </source>
</evidence>
<evidence type="ECO:0000313" key="8">
    <source>
        <dbReference type="Proteomes" id="UP000189703"/>
    </source>
</evidence>
<organism evidence="8 9">
    <name type="scientific">Nelumbo nucifera</name>
    <name type="common">Sacred lotus</name>
    <dbReference type="NCBI Taxonomy" id="4432"/>
    <lineage>
        <taxon>Eukaryota</taxon>
        <taxon>Viridiplantae</taxon>
        <taxon>Streptophyta</taxon>
        <taxon>Embryophyta</taxon>
        <taxon>Tracheophyta</taxon>
        <taxon>Spermatophyta</taxon>
        <taxon>Magnoliopsida</taxon>
        <taxon>Proteales</taxon>
        <taxon>Nelumbonaceae</taxon>
        <taxon>Nelumbo</taxon>
    </lineage>
</organism>
<keyword evidence="3" id="KW-0804">Transcription</keyword>
<dbReference type="Gene3D" id="1.20.120.1490">
    <property type="match status" value="1"/>
</dbReference>
<evidence type="ECO:0000256" key="1">
    <source>
        <dbReference type="ARBA" id="ARBA00023015"/>
    </source>
</evidence>
<keyword evidence="2" id="KW-0238">DNA-binding</keyword>
<keyword evidence="8" id="KW-1185">Reference proteome</keyword>
<evidence type="ECO:0000256" key="3">
    <source>
        <dbReference type="ARBA" id="ARBA00023163"/>
    </source>
</evidence>
<feature type="coiled-coil region" evidence="5">
    <location>
        <begin position="329"/>
        <end position="363"/>
    </location>
</feature>
<feature type="domain" description="NAC" evidence="7">
    <location>
        <begin position="33"/>
        <end position="185"/>
    </location>
</feature>
<dbReference type="KEGG" id="nnu:104586315"/>
<dbReference type="RefSeq" id="XP_010241796.1">
    <property type="nucleotide sequence ID" value="XM_010243494.2"/>
</dbReference>
<name>A0A1U7YS02_NELNU</name>
<dbReference type="GO" id="GO:0006355">
    <property type="term" value="P:regulation of DNA-templated transcription"/>
    <property type="evidence" value="ECO:0007669"/>
    <property type="project" value="InterPro"/>
</dbReference>
<proteinExistence type="predicted"/>
<keyword evidence="5" id="KW-0175">Coiled coil</keyword>
<dbReference type="PANTHER" id="PTHR21596:SF82">
    <property type="entry name" value="FACTOR OF DNA METHYLATION 5-LIKE"/>
    <property type="match status" value="1"/>
</dbReference>
<dbReference type="GO" id="GO:0003677">
    <property type="term" value="F:DNA binding"/>
    <property type="evidence" value="ECO:0007669"/>
    <property type="project" value="UniProtKB-KW"/>
</dbReference>
<dbReference type="OrthoDB" id="1892195at2759"/>
<dbReference type="Proteomes" id="UP000189703">
    <property type="component" value="Unplaced"/>
</dbReference>
<evidence type="ECO:0000256" key="2">
    <source>
        <dbReference type="ARBA" id="ARBA00023125"/>
    </source>
</evidence>
<dbReference type="InterPro" id="IPR005379">
    <property type="entry name" value="FDM1-5/IDN2_XH"/>
</dbReference>
<dbReference type="PROSITE" id="PS51005">
    <property type="entry name" value="NAC"/>
    <property type="match status" value="1"/>
</dbReference>
<gene>
    <name evidence="9" type="primary">LOC104586315</name>
</gene>
<feature type="region of interest" description="Disordered" evidence="6">
    <location>
        <begin position="203"/>
        <end position="231"/>
    </location>
</feature>
<evidence type="ECO:0000256" key="6">
    <source>
        <dbReference type="SAM" id="MobiDB-lite"/>
    </source>
</evidence>
<keyword evidence="1" id="KW-0805">Transcription regulation</keyword>
<evidence type="ECO:0000256" key="4">
    <source>
        <dbReference type="ARBA" id="ARBA00023242"/>
    </source>
</evidence>
<feature type="compositionally biased region" description="Basic and acidic residues" evidence="6">
    <location>
        <begin position="14"/>
        <end position="24"/>
    </location>
</feature>
<accession>A0A1U7YS02</accession>